<dbReference type="SUPFAM" id="SSF53300">
    <property type="entry name" value="vWA-like"/>
    <property type="match status" value="1"/>
</dbReference>
<evidence type="ECO:0000313" key="3">
    <source>
        <dbReference type="Ensembl" id="ENSNBRP00000020429.1"/>
    </source>
</evidence>
<keyword evidence="4" id="KW-1185">Reference proteome</keyword>
<feature type="domain" description="VWFA" evidence="1">
    <location>
        <begin position="280"/>
        <end position="448"/>
    </location>
</feature>
<evidence type="ECO:0000259" key="2">
    <source>
        <dbReference type="PROSITE" id="PS51468"/>
    </source>
</evidence>
<evidence type="ECO:0000313" key="4">
    <source>
        <dbReference type="Proteomes" id="UP000261580"/>
    </source>
</evidence>
<dbReference type="AlphaFoldDB" id="A0A3Q4MVG5"/>
<reference evidence="3" key="1">
    <citation type="submission" date="2025-08" db="UniProtKB">
        <authorList>
            <consortium name="Ensembl"/>
        </authorList>
    </citation>
    <scope>IDENTIFICATION</scope>
</reference>
<proteinExistence type="predicted"/>
<dbReference type="PANTHER" id="PTHR45737">
    <property type="entry name" value="VON WILLEBRAND FACTOR A DOMAIN-CONTAINING PROTEIN 5A"/>
    <property type="match status" value="1"/>
</dbReference>
<dbReference type="GeneTree" id="ENSGT00940000162662"/>
<dbReference type="InterPro" id="IPR002035">
    <property type="entry name" value="VWF_A"/>
</dbReference>
<dbReference type="Ensembl" id="ENSNBRT00000020981.1">
    <property type="protein sequence ID" value="ENSNBRP00000020429.1"/>
    <property type="gene ID" value="ENSNBRG00000015644.1"/>
</dbReference>
<organism evidence="3 4">
    <name type="scientific">Neolamprologus brichardi</name>
    <name type="common">Fairy cichlid</name>
    <name type="synonym">Lamprologus brichardi</name>
    <dbReference type="NCBI Taxonomy" id="32507"/>
    <lineage>
        <taxon>Eukaryota</taxon>
        <taxon>Metazoa</taxon>
        <taxon>Chordata</taxon>
        <taxon>Craniata</taxon>
        <taxon>Vertebrata</taxon>
        <taxon>Euteleostomi</taxon>
        <taxon>Actinopterygii</taxon>
        <taxon>Neopterygii</taxon>
        <taxon>Teleostei</taxon>
        <taxon>Neoteleostei</taxon>
        <taxon>Acanthomorphata</taxon>
        <taxon>Ovalentaria</taxon>
        <taxon>Cichlomorphae</taxon>
        <taxon>Cichliformes</taxon>
        <taxon>Cichlidae</taxon>
        <taxon>African cichlids</taxon>
        <taxon>Pseudocrenilabrinae</taxon>
        <taxon>Lamprologini</taxon>
        <taxon>Neolamprologus</taxon>
    </lineage>
</organism>
<protein>
    <submittedName>
        <fullName evidence="3">von Willebrand factor A domain-containing protein 5A-like</fullName>
    </submittedName>
</protein>
<dbReference type="InterPro" id="IPR036465">
    <property type="entry name" value="vWFA_dom_sf"/>
</dbReference>
<dbReference type="Pfam" id="PF08487">
    <property type="entry name" value="VIT"/>
    <property type="match status" value="1"/>
</dbReference>
<name>A0A3Q4MVG5_NEOBR</name>
<accession>A0A3Q4MVG5</accession>
<dbReference type="SMART" id="SM00609">
    <property type="entry name" value="VIT"/>
    <property type="match status" value="1"/>
</dbReference>
<dbReference type="Proteomes" id="UP000261580">
    <property type="component" value="Unassembled WGS sequence"/>
</dbReference>
<dbReference type="PROSITE" id="PS50234">
    <property type="entry name" value="VWFA"/>
    <property type="match status" value="1"/>
</dbReference>
<feature type="domain" description="VIT" evidence="2">
    <location>
        <begin position="1"/>
        <end position="131"/>
    </location>
</feature>
<sequence length="715" mass="77974">MVRAYGLLTAQKEPVPLKSIEVELEVRDHVATVVSTLNYENKEDKLLEAVFVFPLPGDAAVCHFSAKIGQTQIVAEVKEKQKAHEDYDDALSSGQQAFLLEESDQSPDIFSLSVGSLPPGESASIRLEYVTELAVQADDGLRFCLPAVLNPPYQPQGSEGAGVQVTSVPASLVSYSLSFSARVSSPRPISKVESNCSLDPLQYLNTDQTQATVKLAAGHKFDRDVELLIYYKDANQPTAVVEAGQASAEPGSLMGDPVVMVSLYPEFPQTVMSSVASCGEFVFLMDRSGSMSNTRISSARDTLLLLLKSLPMGCYFNIYSFGSRYEHIFPKSVEYSQQTMEKALKTVEQMEANLGGTEMLEPLKHIYSQPCIPNQPRQLFVFTDGEVGNTKEVIDLVKKNSGSHRCFSFGIGEGASSALINGMAKEGGGHIQFITGTDKMQAKAMQSLRFALQPAVVDISVIWDLPKEVSVTVLSPPITALFPGQRSLIYAQLTGQVGAAEGCVTVKYSLAGHPSENQLHFSLRPAEDTGLTVHKLGARTLIRSLEEGEDRGWQDTKVKEKVVQLSVQSGISSSLTAFIAVFNNNGEAIQGPLLHKNISKDGEFLKARTKTFTHNSEDQNYNPLLQLVSLQEATGKWLLDPALPTALGKTNEEVEKSKPANKEIWATVLALIWLHGLKMDSKNEWDLLAMKAASWLRAQNGSNPYESAKVLFNTG</sequence>
<dbReference type="SMART" id="SM00327">
    <property type="entry name" value="VWA"/>
    <property type="match status" value="1"/>
</dbReference>
<dbReference type="Pfam" id="PF13768">
    <property type="entry name" value="VWA_3"/>
    <property type="match status" value="1"/>
</dbReference>
<dbReference type="InterPro" id="IPR013694">
    <property type="entry name" value="VIT"/>
</dbReference>
<dbReference type="OMA" id="QCSPMPM"/>
<reference evidence="3" key="2">
    <citation type="submission" date="2025-09" db="UniProtKB">
        <authorList>
            <consortium name="Ensembl"/>
        </authorList>
    </citation>
    <scope>IDENTIFICATION</scope>
</reference>
<dbReference type="PROSITE" id="PS51468">
    <property type="entry name" value="VIT"/>
    <property type="match status" value="1"/>
</dbReference>
<evidence type="ECO:0000259" key="1">
    <source>
        <dbReference type="PROSITE" id="PS50234"/>
    </source>
</evidence>
<dbReference type="Gene3D" id="3.40.50.410">
    <property type="entry name" value="von Willebrand factor, type A domain"/>
    <property type="match status" value="1"/>
</dbReference>
<dbReference type="PANTHER" id="PTHR45737:SF6">
    <property type="entry name" value="VON WILLEBRAND FACTOR A DOMAIN-CONTAINING PROTEIN 5A"/>
    <property type="match status" value="1"/>
</dbReference>